<dbReference type="SUPFAM" id="SSF56801">
    <property type="entry name" value="Acetyl-CoA synthetase-like"/>
    <property type="match status" value="1"/>
</dbReference>
<gene>
    <name evidence="3" type="ORF">NB231_06241</name>
</gene>
<dbReference type="Pfam" id="PF00501">
    <property type="entry name" value="AMP-binding"/>
    <property type="match status" value="1"/>
</dbReference>
<dbReference type="InterPro" id="IPR000873">
    <property type="entry name" value="AMP-dep_synth/lig_dom"/>
</dbReference>
<feature type="domain" description="AMP-dependent synthetase/ligase" evidence="1">
    <location>
        <begin position="22"/>
        <end position="383"/>
    </location>
</feature>
<dbReference type="InterPro" id="IPR025110">
    <property type="entry name" value="AMP-bd_C"/>
</dbReference>
<accession>A4BQW5</accession>
<keyword evidence="3" id="KW-0436">Ligase</keyword>
<dbReference type="PANTHER" id="PTHR43767">
    <property type="entry name" value="LONG-CHAIN-FATTY-ACID--COA LIGASE"/>
    <property type="match status" value="1"/>
</dbReference>
<dbReference type="InterPro" id="IPR045851">
    <property type="entry name" value="AMP-bd_C_sf"/>
</dbReference>
<dbReference type="STRING" id="314278.NB231_06241"/>
<keyword evidence="4" id="KW-1185">Reference proteome</keyword>
<evidence type="ECO:0000313" key="3">
    <source>
        <dbReference type="EMBL" id="EAR21965.1"/>
    </source>
</evidence>
<dbReference type="Proteomes" id="UP000003374">
    <property type="component" value="Unassembled WGS sequence"/>
</dbReference>
<dbReference type="eggNOG" id="COG0318">
    <property type="taxonomic scope" value="Bacteria"/>
</dbReference>
<evidence type="ECO:0000259" key="1">
    <source>
        <dbReference type="Pfam" id="PF00501"/>
    </source>
</evidence>
<dbReference type="GO" id="GO:0016878">
    <property type="term" value="F:acid-thiol ligase activity"/>
    <property type="evidence" value="ECO:0007669"/>
    <property type="project" value="UniProtKB-ARBA"/>
</dbReference>
<organism evidence="3 4">
    <name type="scientific">Nitrococcus mobilis Nb-231</name>
    <dbReference type="NCBI Taxonomy" id="314278"/>
    <lineage>
        <taxon>Bacteria</taxon>
        <taxon>Pseudomonadati</taxon>
        <taxon>Pseudomonadota</taxon>
        <taxon>Gammaproteobacteria</taxon>
        <taxon>Chromatiales</taxon>
        <taxon>Ectothiorhodospiraceae</taxon>
        <taxon>Nitrococcus</taxon>
    </lineage>
</organism>
<dbReference type="Gene3D" id="3.30.300.30">
    <property type="match status" value="1"/>
</dbReference>
<comment type="caution">
    <text evidence="3">The sequence shown here is derived from an EMBL/GenBank/DDBJ whole genome shotgun (WGS) entry which is preliminary data.</text>
</comment>
<name>A4BQW5_9GAMM</name>
<dbReference type="InterPro" id="IPR050237">
    <property type="entry name" value="ATP-dep_AMP-bd_enzyme"/>
</dbReference>
<dbReference type="InterPro" id="IPR042099">
    <property type="entry name" value="ANL_N_sf"/>
</dbReference>
<dbReference type="HOGENOM" id="CLU_000022_59_0_6"/>
<dbReference type="PANTHER" id="PTHR43767:SF1">
    <property type="entry name" value="NONRIBOSOMAL PEPTIDE SYNTHASE PES1 (EUROFUNG)-RELATED"/>
    <property type="match status" value="1"/>
</dbReference>
<dbReference type="RefSeq" id="WP_005000601.1">
    <property type="nucleotide sequence ID" value="NZ_CH672427.1"/>
</dbReference>
<sequence>MVKGYSYDALPMDWVGDWAGRRCTLTPQRSAVVDADSGQSYTFATLDDRANRVGAYLRDALGLVKGDRIAFIGGNRIEPIDLYLAAGKLGVVLAPLSFRLRQPELSELLQCIQPKVLFYEETFAELCDSLIRPACLVDTIRYAAEHSPYQREVLSTPPRQVNNALALDDPYLLIHTGGTTATPKVCIVSHRQMVWNSFELILAAAEGLASRRELLLFPLFHIGGWNTFTPVFHAGGRVVLIRRFEPARVLALIEEQRISHLGAVEAMLKLMAEQPGFAAADLSALRGVTSAGAPCSEAAMRPFWERGIPVSQAYGLTEAGPSNFMHGQSPTSMAAVRARHASVGTAFFHCDYRIVEPQSHQPVRRGEVGVLLLRSPHNFDGYLGQPERTERALLEGGWVDSGDLAREDDAGYVYIVGRVDNQFSSGGENVSPEEIERVLTEHPDIAEAAIFGVADARWGQAPMAVVVASGAPPEVDVLRAYLHERLAGYKVPKHIVYVERLPLTGAGKVDRNAARQLYAPGMSKSGGGES</sequence>
<evidence type="ECO:0000259" key="2">
    <source>
        <dbReference type="Pfam" id="PF13193"/>
    </source>
</evidence>
<dbReference type="Pfam" id="PF13193">
    <property type="entry name" value="AMP-binding_C"/>
    <property type="match status" value="1"/>
</dbReference>
<feature type="domain" description="AMP-binding enzyme C-terminal" evidence="2">
    <location>
        <begin position="434"/>
        <end position="508"/>
    </location>
</feature>
<evidence type="ECO:0000313" key="4">
    <source>
        <dbReference type="Proteomes" id="UP000003374"/>
    </source>
</evidence>
<proteinExistence type="predicted"/>
<dbReference type="OrthoDB" id="9803968at2"/>
<reference evidence="3 4" key="1">
    <citation type="submission" date="2006-02" db="EMBL/GenBank/DDBJ databases">
        <authorList>
            <person name="Waterbury J."/>
            <person name="Ferriera S."/>
            <person name="Johnson J."/>
            <person name="Kravitz S."/>
            <person name="Halpern A."/>
            <person name="Remington K."/>
            <person name="Beeson K."/>
            <person name="Tran B."/>
            <person name="Rogers Y.-H."/>
            <person name="Friedman R."/>
            <person name="Venter J.C."/>
        </authorList>
    </citation>
    <scope>NUCLEOTIDE SEQUENCE [LARGE SCALE GENOMIC DNA]</scope>
    <source>
        <strain evidence="3 4">Nb-231</strain>
    </source>
</reference>
<protein>
    <submittedName>
        <fullName evidence="3">Long-chain fatty-acid-CoA ligase</fullName>
    </submittedName>
</protein>
<dbReference type="Gene3D" id="3.40.50.12780">
    <property type="entry name" value="N-terminal domain of ligase-like"/>
    <property type="match status" value="1"/>
</dbReference>
<dbReference type="EMBL" id="AAOF01000005">
    <property type="protein sequence ID" value="EAR21965.1"/>
    <property type="molecule type" value="Genomic_DNA"/>
</dbReference>
<dbReference type="AlphaFoldDB" id="A4BQW5"/>